<dbReference type="InterPro" id="IPR007055">
    <property type="entry name" value="BON_dom"/>
</dbReference>
<dbReference type="EMBL" id="CP002629">
    <property type="protein sequence ID" value="AEB08399.1"/>
    <property type="molecule type" value="Genomic_DNA"/>
</dbReference>
<proteinExistence type="predicted"/>
<accession>F2NFY6</accession>
<dbReference type="eggNOG" id="COG1102">
    <property type="taxonomic scope" value="Bacteria"/>
</dbReference>
<dbReference type="OrthoDB" id="7929987at2"/>
<name>F2NFY6_DESAR</name>
<dbReference type="PROSITE" id="PS50914">
    <property type="entry name" value="BON"/>
    <property type="match status" value="1"/>
</dbReference>
<dbReference type="KEGG" id="dao:Desac_0513"/>
<evidence type="ECO:0000313" key="2">
    <source>
        <dbReference type="EMBL" id="AEB08399.1"/>
    </source>
</evidence>
<dbReference type="SUPFAM" id="SSF52540">
    <property type="entry name" value="P-loop containing nucleoside triphosphate hydrolases"/>
    <property type="match status" value="1"/>
</dbReference>
<dbReference type="STRING" id="880072.Desac_0513"/>
<dbReference type="AlphaFoldDB" id="F2NFY6"/>
<keyword evidence="3" id="KW-1185">Reference proteome</keyword>
<dbReference type="InterPro" id="IPR027417">
    <property type="entry name" value="P-loop_NTPase"/>
</dbReference>
<reference evidence="3" key="2">
    <citation type="submission" date="2011-03" db="EMBL/GenBank/DDBJ databases">
        <title>The complete genome of Desulfobacca acetoxidans DSM 11109.</title>
        <authorList>
            <consortium name="US DOE Joint Genome Institute (JGI-PGF)"/>
            <person name="Lucas S."/>
            <person name="Copeland A."/>
            <person name="Lapidus A."/>
            <person name="Bruce D."/>
            <person name="Goodwin L."/>
            <person name="Pitluck S."/>
            <person name="Peters L."/>
            <person name="Kyrpides N."/>
            <person name="Mavromatis K."/>
            <person name="Ivanova N."/>
            <person name="Ovchinnikova G."/>
            <person name="Teshima H."/>
            <person name="Detter J.C."/>
            <person name="Han C."/>
            <person name="Land M."/>
            <person name="Hauser L."/>
            <person name="Markowitz V."/>
            <person name="Cheng J.-F."/>
            <person name="Hugenholtz P."/>
            <person name="Woyke T."/>
            <person name="Wu D."/>
            <person name="Spring S."/>
            <person name="Schueler E."/>
            <person name="Brambilla E."/>
            <person name="Klenk H.-P."/>
            <person name="Eisen J.A."/>
        </authorList>
    </citation>
    <scope>NUCLEOTIDE SEQUENCE [LARGE SCALE GENOMIC DNA]</scope>
    <source>
        <strain evidence="3">ATCC 700848 / DSM 11109 / ASRB2</strain>
    </source>
</reference>
<dbReference type="Proteomes" id="UP000000483">
    <property type="component" value="Chromosome"/>
</dbReference>
<dbReference type="RefSeq" id="WP_013705512.1">
    <property type="nucleotide sequence ID" value="NC_015388.1"/>
</dbReference>
<evidence type="ECO:0000259" key="1">
    <source>
        <dbReference type="PROSITE" id="PS50914"/>
    </source>
</evidence>
<reference evidence="2 3" key="1">
    <citation type="journal article" date="2011" name="Stand. Genomic Sci.">
        <title>Complete genome sequence of the acetate-degrading sulfate reducer Desulfobacca acetoxidans type strain (ASRB2).</title>
        <authorList>
            <person name="Goker M."/>
            <person name="Teshima H."/>
            <person name="Lapidus A."/>
            <person name="Nolan M."/>
            <person name="Lucas S."/>
            <person name="Hammon N."/>
            <person name="Deshpande S."/>
            <person name="Cheng J.F."/>
            <person name="Tapia R."/>
            <person name="Han C."/>
            <person name="Goodwin L."/>
            <person name="Pitluck S."/>
            <person name="Huntemann M."/>
            <person name="Liolios K."/>
            <person name="Ivanova N."/>
            <person name="Pagani I."/>
            <person name="Mavromatis K."/>
            <person name="Ovchinikova G."/>
            <person name="Pati A."/>
            <person name="Chen A."/>
            <person name="Palaniappan K."/>
            <person name="Land M."/>
            <person name="Hauser L."/>
            <person name="Brambilla E.M."/>
            <person name="Rohde M."/>
            <person name="Spring S."/>
            <person name="Detter J.C."/>
            <person name="Woyke T."/>
            <person name="Bristow J."/>
            <person name="Eisen J.A."/>
            <person name="Markowitz V."/>
            <person name="Hugenholtz P."/>
            <person name="Kyrpides N.C."/>
            <person name="Klenk H.P."/>
        </authorList>
    </citation>
    <scope>NUCLEOTIDE SEQUENCE [LARGE SCALE GENOMIC DNA]</scope>
    <source>
        <strain evidence="3">ATCC 700848 / DSM 11109 / ASRB2</strain>
    </source>
</reference>
<feature type="domain" description="BON" evidence="1">
    <location>
        <begin position="199"/>
        <end position="267"/>
    </location>
</feature>
<dbReference type="HOGENOM" id="CLU_065155_0_0_7"/>
<dbReference type="Pfam" id="PF13189">
    <property type="entry name" value="Cytidylate_kin2"/>
    <property type="match status" value="1"/>
</dbReference>
<dbReference type="Gene3D" id="3.40.50.300">
    <property type="entry name" value="P-loop containing nucleotide triphosphate hydrolases"/>
    <property type="match status" value="1"/>
</dbReference>
<protein>
    <submittedName>
        <fullName evidence="2">Transport-associated protein</fullName>
    </submittedName>
</protein>
<evidence type="ECO:0000313" key="3">
    <source>
        <dbReference type="Proteomes" id="UP000000483"/>
    </source>
</evidence>
<organism evidence="2 3">
    <name type="scientific">Desulfobacca acetoxidans (strain ATCC 700848 / DSM 11109 / ASRB2)</name>
    <dbReference type="NCBI Taxonomy" id="880072"/>
    <lineage>
        <taxon>Bacteria</taxon>
        <taxon>Pseudomonadati</taxon>
        <taxon>Thermodesulfobacteriota</taxon>
        <taxon>Desulfobaccia</taxon>
        <taxon>Desulfobaccales</taxon>
        <taxon>Desulfobaccaceae</taxon>
        <taxon>Desulfobacca</taxon>
    </lineage>
</organism>
<gene>
    <name evidence="2" type="ordered locus">Desac_0513</name>
</gene>
<sequence length="267" mass="29935">MAILAVSREYGSGGREIGRRLAARLGYAYVDKERLFQDLDHRGKRWGRAARELDEVCPTLWERHDWQYQGYISLVESLILDYAVQDRVVLIGRGAVILLQGVPFCLKVRLTAPLEVRVERVMLEESLDREAAAQLITRVDQDRACYLQTNYSKVWNDAGNYDLVLNTGRLGYDQTVELLLAALAEKESLATPGARDRLADLALACRLKARLATDSRILAPTLKVRLDDGGAIIVSGVIHTPKEMQLVQEIAGEVCGSKALQFDLKRR</sequence>